<evidence type="ECO:0000256" key="7">
    <source>
        <dbReference type="SAM" id="MobiDB-lite"/>
    </source>
</evidence>
<accession>A0A1D1ZD13</accession>
<dbReference type="PROSITE" id="PS50845">
    <property type="entry name" value="RETICULON"/>
    <property type="match status" value="1"/>
</dbReference>
<dbReference type="PANTHER" id="PTHR45799">
    <property type="entry name" value="RETICULON-LIKE PROTEIN"/>
    <property type="match status" value="1"/>
</dbReference>
<comment type="subcellular location">
    <subcellularLocation>
        <location evidence="1 6">Endoplasmic reticulum membrane</location>
        <topology evidence="1 6">Multi-pass membrane protein</topology>
    </subcellularLocation>
</comment>
<feature type="compositionally biased region" description="Basic and acidic residues" evidence="7">
    <location>
        <begin position="14"/>
        <end position="23"/>
    </location>
</feature>
<name>A0A1D1ZD13_9ARAE</name>
<feature type="transmembrane region" description="Helical" evidence="6">
    <location>
        <begin position="108"/>
        <end position="141"/>
    </location>
</feature>
<keyword evidence="3 6" id="KW-0256">Endoplasmic reticulum</keyword>
<dbReference type="Pfam" id="PF02453">
    <property type="entry name" value="Reticulon"/>
    <property type="match status" value="1"/>
</dbReference>
<evidence type="ECO:0000256" key="6">
    <source>
        <dbReference type="RuleBase" id="RU363132"/>
    </source>
</evidence>
<feature type="domain" description="Reticulon" evidence="8">
    <location>
        <begin position="92"/>
        <end position="307"/>
    </location>
</feature>
<evidence type="ECO:0000256" key="4">
    <source>
        <dbReference type="ARBA" id="ARBA00022989"/>
    </source>
</evidence>
<keyword evidence="2 6" id="KW-0812">Transmembrane</keyword>
<evidence type="ECO:0000313" key="9">
    <source>
        <dbReference type="EMBL" id="JAT64812.1"/>
    </source>
</evidence>
<feature type="compositionally biased region" description="Polar residues" evidence="7">
    <location>
        <begin position="1"/>
        <end position="13"/>
    </location>
</feature>
<proteinExistence type="predicted"/>
<dbReference type="InterPro" id="IPR003388">
    <property type="entry name" value="Reticulon"/>
</dbReference>
<sequence>MSSMEVDSTNNDNIVKENIEESQPKTIEPTIIEQQPIIMESKDTQKELIEETATTVLEKLKEATATSSPEKIEPEEKKRQIKDLFENLSTRAIQLVYWENPTHSGSLLGISLLFLIYTAYYSLFNTFCALATILIGANWIYVMGRKQLQSLINQKPVNPHEHLLVNKPWYIERKDVENYLDATIEAVNFILLKAQKIVLVDDPMGTIRYVLMFYVLWTLGTWISLRTLFGIGLILSFATPIAYQKNQTLVDEKLYQSNKFLRSYLDRGLVMAKQHTGGVYEKAKSFAVTKGLVNDDKGATQNTKKEE</sequence>
<keyword evidence="4 6" id="KW-1133">Transmembrane helix</keyword>
<evidence type="ECO:0000259" key="8">
    <source>
        <dbReference type="PROSITE" id="PS50845"/>
    </source>
</evidence>
<evidence type="ECO:0000256" key="3">
    <source>
        <dbReference type="ARBA" id="ARBA00022824"/>
    </source>
</evidence>
<gene>
    <name evidence="9" type="primary">Rtn4_1</name>
    <name evidence="9" type="ORF">g.47982</name>
</gene>
<feature type="transmembrane region" description="Helical" evidence="6">
    <location>
        <begin position="214"/>
        <end position="238"/>
    </location>
</feature>
<dbReference type="EMBL" id="GDJX01003124">
    <property type="protein sequence ID" value="JAT64812.1"/>
    <property type="molecule type" value="Transcribed_RNA"/>
</dbReference>
<dbReference type="GO" id="GO:0005789">
    <property type="term" value="C:endoplasmic reticulum membrane"/>
    <property type="evidence" value="ECO:0007669"/>
    <property type="project" value="UniProtKB-SubCell"/>
</dbReference>
<feature type="region of interest" description="Disordered" evidence="7">
    <location>
        <begin position="1"/>
        <end position="27"/>
    </location>
</feature>
<organism evidence="9">
    <name type="scientific">Anthurium amnicola</name>
    <dbReference type="NCBI Taxonomy" id="1678845"/>
    <lineage>
        <taxon>Eukaryota</taxon>
        <taxon>Viridiplantae</taxon>
        <taxon>Streptophyta</taxon>
        <taxon>Embryophyta</taxon>
        <taxon>Tracheophyta</taxon>
        <taxon>Spermatophyta</taxon>
        <taxon>Magnoliopsida</taxon>
        <taxon>Liliopsida</taxon>
        <taxon>Araceae</taxon>
        <taxon>Pothoideae</taxon>
        <taxon>Potheae</taxon>
        <taxon>Anthurium</taxon>
    </lineage>
</organism>
<dbReference type="AlphaFoldDB" id="A0A1D1ZD13"/>
<dbReference type="InterPro" id="IPR046964">
    <property type="entry name" value="RTN1-4"/>
</dbReference>
<evidence type="ECO:0000256" key="1">
    <source>
        <dbReference type="ARBA" id="ARBA00004477"/>
    </source>
</evidence>
<reference evidence="9" key="1">
    <citation type="submission" date="2015-07" db="EMBL/GenBank/DDBJ databases">
        <title>Transcriptome Assembly of Anthurium amnicola.</title>
        <authorList>
            <person name="Suzuki J."/>
        </authorList>
    </citation>
    <scope>NUCLEOTIDE SEQUENCE</scope>
</reference>
<dbReference type="PANTHER" id="PTHR45799:SF2">
    <property type="entry name" value="RETICULON-LIKE PROTEIN"/>
    <property type="match status" value="1"/>
</dbReference>
<evidence type="ECO:0000256" key="5">
    <source>
        <dbReference type="ARBA" id="ARBA00023136"/>
    </source>
</evidence>
<protein>
    <recommendedName>
        <fullName evidence="6">Reticulon-like protein</fullName>
    </recommendedName>
</protein>
<evidence type="ECO:0000256" key="2">
    <source>
        <dbReference type="ARBA" id="ARBA00022692"/>
    </source>
</evidence>
<keyword evidence="5 6" id="KW-0472">Membrane</keyword>